<feature type="domain" description="EH" evidence="1">
    <location>
        <begin position="29"/>
        <end position="121"/>
    </location>
</feature>
<dbReference type="PANTHER" id="PTHR15463:SF2">
    <property type="entry name" value="SYNERGIN GAMMA"/>
    <property type="match status" value="1"/>
</dbReference>
<dbReference type="InterPro" id="IPR039656">
    <property type="entry name" value="SYNRG"/>
</dbReference>
<dbReference type="PANTHER" id="PTHR15463">
    <property type="entry name" value="AP1 GAMMA SUBUNIT BINDING PROTEIN 1"/>
    <property type="match status" value="1"/>
</dbReference>
<dbReference type="EMBL" id="LUCM01005573">
    <property type="protein sequence ID" value="KAA0192613.1"/>
    <property type="molecule type" value="Genomic_DNA"/>
</dbReference>
<dbReference type="PROSITE" id="PS50031">
    <property type="entry name" value="EH"/>
    <property type="match status" value="1"/>
</dbReference>
<dbReference type="AlphaFoldDB" id="A0A8E0RWN6"/>
<dbReference type="InterPro" id="IPR000261">
    <property type="entry name" value="EH_dom"/>
</dbReference>
<evidence type="ECO:0000313" key="2">
    <source>
        <dbReference type="EMBL" id="KAA0192613.1"/>
    </source>
</evidence>
<dbReference type="Gene3D" id="1.10.238.10">
    <property type="entry name" value="EF-hand"/>
    <property type="match status" value="1"/>
</dbReference>
<gene>
    <name evidence="2" type="ORF">FBUS_02020</name>
</gene>
<accession>A0A8E0RWN6</accession>
<comment type="caution">
    <text evidence="2">The sequence shown here is derived from an EMBL/GenBank/DDBJ whole genome shotgun (WGS) entry which is preliminary data.</text>
</comment>
<sequence length="226" mass="25196">MSKRAHRVTHMNQRSTYLPKSSMSNWLFDPKLLPAVYHKIISAVTNGFGLDSSLIYEVFLTSGLNQSTLEHIWSITSQCHPGWFTPAELVSALALIGLAQAETSDYRHSTPETLLPSLSLKRLQALSYPPIPHVRLPTGQKMFKLRIADEANHISVPSVSLGNSVKTSNSTWPRDGLPDSERNSLFIQPKLSVVHCNQGEDEWADFASCKPPVFRPIFCNVPPCLM</sequence>
<dbReference type="OrthoDB" id="524326at2759"/>
<organism evidence="2 3">
    <name type="scientific">Fasciolopsis buskii</name>
    <dbReference type="NCBI Taxonomy" id="27845"/>
    <lineage>
        <taxon>Eukaryota</taxon>
        <taxon>Metazoa</taxon>
        <taxon>Spiralia</taxon>
        <taxon>Lophotrochozoa</taxon>
        <taxon>Platyhelminthes</taxon>
        <taxon>Trematoda</taxon>
        <taxon>Digenea</taxon>
        <taxon>Plagiorchiida</taxon>
        <taxon>Echinostomata</taxon>
        <taxon>Echinostomatoidea</taxon>
        <taxon>Fasciolidae</taxon>
        <taxon>Fasciolopsis</taxon>
    </lineage>
</organism>
<dbReference type="Proteomes" id="UP000728185">
    <property type="component" value="Unassembled WGS sequence"/>
</dbReference>
<proteinExistence type="predicted"/>
<reference evidence="2" key="1">
    <citation type="submission" date="2019-05" db="EMBL/GenBank/DDBJ databases">
        <title>Annotation for the trematode Fasciolopsis buski.</title>
        <authorList>
            <person name="Choi Y.-J."/>
        </authorList>
    </citation>
    <scope>NUCLEOTIDE SEQUENCE</scope>
    <source>
        <strain evidence="2">HT</strain>
        <tissue evidence="2">Whole worm</tissue>
    </source>
</reference>
<dbReference type="GO" id="GO:0030130">
    <property type="term" value="C:clathrin coat of trans-Golgi network vesicle"/>
    <property type="evidence" value="ECO:0007669"/>
    <property type="project" value="TreeGrafter"/>
</dbReference>
<evidence type="ECO:0000259" key="1">
    <source>
        <dbReference type="PROSITE" id="PS50031"/>
    </source>
</evidence>
<keyword evidence="3" id="KW-1185">Reference proteome</keyword>
<name>A0A8E0RWN6_9TREM</name>
<protein>
    <recommendedName>
        <fullName evidence="1">EH domain-containing protein</fullName>
    </recommendedName>
</protein>
<evidence type="ECO:0000313" key="3">
    <source>
        <dbReference type="Proteomes" id="UP000728185"/>
    </source>
</evidence>